<dbReference type="InterPro" id="IPR036397">
    <property type="entry name" value="RNaseH_sf"/>
</dbReference>
<dbReference type="InterPro" id="IPR001584">
    <property type="entry name" value="Integrase_cat-core"/>
</dbReference>
<organism evidence="3 4">
    <name type="scientific">Ralstonia thomasii</name>
    <dbReference type="NCBI Taxonomy" id="3058596"/>
    <lineage>
        <taxon>Bacteria</taxon>
        <taxon>Pseudomonadati</taxon>
        <taxon>Pseudomonadota</taxon>
        <taxon>Betaproteobacteria</taxon>
        <taxon>Burkholderiales</taxon>
        <taxon>Burkholderiaceae</taxon>
        <taxon>Ralstonia</taxon>
    </lineage>
</organism>
<dbReference type="Pfam" id="PF09299">
    <property type="entry name" value="Mu-transpos_C"/>
    <property type="match status" value="1"/>
</dbReference>
<feature type="domain" description="Integrase catalytic" evidence="2">
    <location>
        <begin position="498"/>
        <end position="690"/>
    </location>
</feature>
<dbReference type="SUPFAM" id="SSF53098">
    <property type="entry name" value="Ribonuclease H-like"/>
    <property type="match status" value="1"/>
</dbReference>
<gene>
    <name evidence="3" type="ORF">LMG18095_03342</name>
</gene>
<protein>
    <recommendedName>
        <fullName evidence="2">Integrase catalytic domain-containing protein</fullName>
    </recommendedName>
</protein>
<name>A0ABN9J2Z9_9RALS</name>
<accession>A0ABN9J2Z9</accession>
<proteinExistence type="predicted"/>
<dbReference type="InterPro" id="IPR009004">
    <property type="entry name" value="Transposase_Mu_C"/>
</dbReference>
<evidence type="ECO:0000313" key="3">
    <source>
        <dbReference type="EMBL" id="CAJ0799563.1"/>
    </source>
</evidence>
<dbReference type="PROSITE" id="PS50994">
    <property type="entry name" value="INTEGRASE"/>
    <property type="match status" value="1"/>
</dbReference>
<dbReference type="Proteomes" id="UP001189773">
    <property type="component" value="Unassembled WGS sequence"/>
</dbReference>
<dbReference type="EMBL" id="CATZAR010000011">
    <property type="protein sequence ID" value="CAJ0799563.1"/>
    <property type="molecule type" value="Genomic_DNA"/>
</dbReference>
<dbReference type="Gene3D" id="3.30.420.10">
    <property type="entry name" value="Ribonuclease H-like superfamily/Ribonuclease H"/>
    <property type="match status" value="1"/>
</dbReference>
<dbReference type="Pfam" id="PF00665">
    <property type="entry name" value="rve"/>
    <property type="match status" value="1"/>
</dbReference>
<comment type="caution">
    <text evidence="3">The sequence shown here is derived from an EMBL/GenBank/DDBJ whole genome shotgun (WGS) entry which is preliminary data.</text>
</comment>
<sequence length="899" mass="102116">MLDKTQITQFFDRLGTPTAGRKLILDARVQAPVRDVTSKGGNVITILASRKMGCEIATESRHIEFAAAVGMEYDDGVLEFYSQPCERQFEFVDKATGEIHSHRHIPDFLTIRHDGFTLEEWKSEATLTRLAERYPYRYAKTSDGLWRSPQIEEQLAELGIRYRIFSDAFIPRRRVENLLYLADYFCPTTEPCSAAAVAVLREALQVHGHLSFSELLAAPYELNADMLNKAIADNLVATDLDRESLTEKRLFRLYRDEVLRDFMIAEAATAGPPGLAQFALDIKVGTAFLFEGQELTVVVVGEESVVCNTQDGASITLRRAWLLGAHEDKHITVLHGSHAASQELSRYSQEDFEEALRRQALLDSCSADGAGSPRTRRRWAARQCVAEANGSSKGVALIPRTKARGNRTVRLSEPQLAVLARVIDEQWRTNKAINYKACHRFLLVACKEEAVEPISYPTLIKHIKALETNHDVRVRHGKRMAYKQDTFVDVLYYDTPVHGSRPFQYVHIDHTQLDIELISSRSGKPLGRPWLTLVVDAWSRRILALYLTFDSPSYVSVMMAIRDMVQRFHRLPEFIVVDNGRDFMSAAFQSFLEVMGVHLRFRPAGRPRHGAVLERMFGRLHTEYIHNLAGNTKATKNVREVSGSHLPKKLAEWTLERLYRGIQYWATEYYDQERHPALDESPRDAFQRGLRESGVRPQRQILFNQAFLIATCPPVDRGGARKVHRQRGVKVDDRLYWNDVFRSSNVAGKHLSVRYDPWDASSVYVRVKDQWHQAVCRNLHGLGQLTEAEQKALSEEFRRRTHASATDERAAQRLREFMQIFTPEGAMAVEFDRQAENKSLYNFLQLSSVTPATLPHRFSLIEASSSAVGVPAEPWTTTNPSAPLQEAAAGDDSPEFEDF</sequence>
<dbReference type="SUPFAM" id="SSF50610">
    <property type="entry name" value="mu transposase, C-terminal domain"/>
    <property type="match status" value="1"/>
</dbReference>
<evidence type="ECO:0000256" key="1">
    <source>
        <dbReference type="SAM" id="MobiDB-lite"/>
    </source>
</evidence>
<dbReference type="InterPro" id="IPR015378">
    <property type="entry name" value="Transposase-like_Mu_C"/>
</dbReference>
<evidence type="ECO:0000259" key="2">
    <source>
        <dbReference type="PROSITE" id="PS50994"/>
    </source>
</evidence>
<feature type="region of interest" description="Disordered" evidence="1">
    <location>
        <begin position="869"/>
        <end position="899"/>
    </location>
</feature>
<dbReference type="InterPro" id="IPR012337">
    <property type="entry name" value="RNaseH-like_sf"/>
</dbReference>
<evidence type="ECO:0000313" key="4">
    <source>
        <dbReference type="Proteomes" id="UP001189773"/>
    </source>
</evidence>
<reference evidence="3 4" key="1">
    <citation type="submission" date="2023-07" db="EMBL/GenBank/DDBJ databases">
        <authorList>
            <person name="Peeters C."/>
        </authorList>
    </citation>
    <scope>NUCLEOTIDE SEQUENCE [LARGE SCALE GENOMIC DNA]</scope>
    <source>
        <strain evidence="3 4">LMG 18095</strain>
    </source>
</reference>
<keyword evidence="4" id="KW-1185">Reference proteome</keyword>